<keyword evidence="2" id="KW-0489">Methyltransferase</keyword>
<dbReference type="GO" id="GO:0032259">
    <property type="term" value="P:methylation"/>
    <property type="evidence" value="ECO:0007669"/>
    <property type="project" value="UniProtKB-KW"/>
</dbReference>
<keyword evidence="2" id="KW-0808">Transferase</keyword>
<name>F0J2N2_ACIMA</name>
<dbReference type="InterPro" id="IPR006342">
    <property type="entry name" value="FkbM_mtfrase"/>
</dbReference>
<reference evidence="2 3" key="1">
    <citation type="submission" date="2010-12" db="EMBL/GenBank/DDBJ databases">
        <title>Whole genome sequence of Acidiphilium multivorum AIU301.</title>
        <authorList>
            <person name="Narita-Yamada S."/>
            <person name="Nakamura S."/>
            <person name="Ito N."/>
            <person name="Takarada H."/>
            <person name="Katano Y."/>
            <person name="Nakazawa H."/>
            <person name="Hosoyama A."/>
            <person name="Yamada R."/>
            <person name="Fujita N."/>
        </authorList>
    </citation>
    <scope>NUCLEOTIDE SEQUENCE [LARGE SCALE GENOMIC DNA]</scope>
    <source>
        <strain evidence="3">DSM 11245 / JCM 8867 / AIU301</strain>
    </source>
</reference>
<dbReference type="PANTHER" id="PTHR34203:SF15">
    <property type="entry name" value="SLL1173 PROTEIN"/>
    <property type="match status" value="1"/>
</dbReference>
<dbReference type="Gene3D" id="3.40.50.150">
    <property type="entry name" value="Vaccinia Virus protein VP39"/>
    <property type="match status" value="1"/>
</dbReference>
<keyword evidence="3" id="KW-1185">Reference proteome</keyword>
<evidence type="ECO:0000313" key="2">
    <source>
        <dbReference type="EMBL" id="BAJ79671.1"/>
    </source>
</evidence>
<evidence type="ECO:0000259" key="1">
    <source>
        <dbReference type="Pfam" id="PF05050"/>
    </source>
</evidence>
<protein>
    <submittedName>
        <fullName evidence="2">Methyltransferase FkbM family protein</fullName>
    </submittedName>
</protein>
<dbReference type="EMBL" id="AP012035">
    <property type="protein sequence ID" value="BAJ79671.1"/>
    <property type="molecule type" value="Genomic_DNA"/>
</dbReference>
<sequence>MLASRNCYGFLVLPTADLANVGYLSNGTLPEQGSRAVLDKLLAPGDVFIDLGANVGLFTLAGARRVGPAGRVHAVEPAPDLVTALRLMTALNQIANCVTIHPFAAGAAEGETELFLAHTSGHNSLFAEEEGLAAIKVRLAPLDALIAPGATVSVVKIDVEGAELQALAGMARIISDNPQIVILSEFSPSIIRRVGGTLESWIASVHNMGLDILEIDEAAGTLAPLRAEGLEELVWINLVLHRPEGRARLAPLLPGAA</sequence>
<dbReference type="GO" id="GO:0008168">
    <property type="term" value="F:methyltransferase activity"/>
    <property type="evidence" value="ECO:0007669"/>
    <property type="project" value="UniProtKB-KW"/>
</dbReference>
<dbReference type="RefSeq" id="WP_013639308.1">
    <property type="nucleotide sequence ID" value="NC_015186.1"/>
</dbReference>
<dbReference type="SUPFAM" id="SSF53335">
    <property type="entry name" value="S-adenosyl-L-methionine-dependent methyltransferases"/>
    <property type="match status" value="1"/>
</dbReference>
<dbReference type="KEGG" id="amv:ACMV_03240"/>
<dbReference type="Proteomes" id="UP000007100">
    <property type="component" value="Chromosome"/>
</dbReference>
<organism evidence="2 3">
    <name type="scientific">Acidiphilium multivorum (strain DSM 11245 / JCM 8867 / NBRC 100883 / AIU 301)</name>
    <dbReference type="NCBI Taxonomy" id="926570"/>
    <lineage>
        <taxon>Bacteria</taxon>
        <taxon>Pseudomonadati</taxon>
        <taxon>Pseudomonadota</taxon>
        <taxon>Alphaproteobacteria</taxon>
        <taxon>Acetobacterales</taxon>
        <taxon>Acidocellaceae</taxon>
        <taxon>Acidiphilium</taxon>
    </lineage>
</organism>
<accession>F0J2N2</accession>
<dbReference type="AlphaFoldDB" id="F0J2N2"/>
<dbReference type="HOGENOM" id="CLU_074577_2_1_5"/>
<dbReference type="PANTHER" id="PTHR34203">
    <property type="entry name" value="METHYLTRANSFERASE, FKBM FAMILY PROTEIN"/>
    <property type="match status" value="1"/>
</dbReference>
<feature type="domain" description="Methyltransferase FkbM" evidence="1">
    <location>
        <begin position="50"/>
        <end position="190"/>
    </location>
</feature>
<proteinExistence type="predicted"/>
<dbReference type="Pfam" id="PF05050">
    <property type="entry name" value="Methyltransf_21"/>
    <property type="match status" value="1"/>
</dbReference>
<dbReference type="NCBIfam" id="TIGR01444">
    <property type="entry name" value="fkbM_fam"/>
    <property type="match status" value="1"/>
</dbReference>
<gene>
    <name evidence="2" type="ordered locus">ACMV_03240</name>
</gene>
<dbReference type="InterPro" id="IPR052514">
    <property type="entry name" value="SAM-dependent_MTase"/>
</dbReference>
<evidence type="ECO:0000313" key="3">
    <source>
        <dbReference type="Proteomes" id="UP000007100"/>
    </source>
</evidence>
<dbReference type="OrthoDB" id="5679686at2"/>
<dbReference type="InterPro" id="IPR029063">
    <property type="entry name" value="SAM-dependent_MTases_sf"/>
</dbReference>